<dbReference type="InterPro" id="IPR003664">
    <property type="entry name" value="FA_synthesis"/>
</dbReference>
<evidence type="ECO:0000256" key="6">
    <source>
        <dbReference type="ARBA" id="ARBA00023098"/>
    </source>
</evidence>
<keyword evidence="4" id="KW-0444">Lipid biosynthesis</keyword>
<proteinExistence type="inferred from homology"/>
<accession>A0A3B1DPF6</accession>
<dbReference type="GO" id="GO:0006633">
    <property type="term" value="P:fatty acid biosynthetic process"/>
    <property type="evidence" value="ECO:0007669"/>
    <property type="project" value="InterPro"/>
</dbReference>
<evidence type="ECO:0000256" key="4">
    <source>
        <dbReference type="ARBA" id="ARBA00022516"/>
    </source>
</evidence>
<dbReference type="SUPFAM" id="SSF53659">
    <property type="entry name" value="Isocitrate/Isopropylmalate dehydrogenase-like"/>
    <property type="match status" value="1"/>
</dbReference>
<keyword evidence="7" id="KW-0594">Phospholipid biosynthesis</keyword>
<dbReference type="HAMAP" id="MF_00019">
    <property type="entry name" value="PlsX"/>
    <property type="match status" value="1"/>
</dbReference>
<dbReference type="PIRSF" id="PIRSF002465">
    <property type="entry name" value="Phsphlp_syn_PlsX"/>
    <property type="match status" value="1"/>
</dbReference>
<comment type="catalytic activity">
    <reaction evidence="1">
        <text>a fatty acyl-[ACP] + phosphate = an acyl phosphate + holo-[ACP]</text>
        <dbReference type="Rhea" id="RHEA:42292"/>
        <dbReference type="Rhea" id="RHEA-COMP:9685"/>
        <dbReference type="Rhea" id="RHEA-COMP:14125"/>
        <dbReference type="ChEBI" id="CHEBI:43474"/>
        <dbReference type="ChEBI" id="CHEBI:59918"/>
        <dbReference type="ChEBI" id="CHEBI:64479"/>
        <dbReference type="ChEBI" id="CHEBI:138651"/>
        <dbReference type="EC" id="2.3.1.274"/>
    </reaction>
</comment>
<name>A0A3B1DPF6_9ZZZZ</name>
<dbReference type="AlphaFoldDB" id="A0A3B1DPF6"/>
<sequence>MKIVVDAMGGDNAPQAIVAGVIDAIKKFDVNIALIGLEKDIKDELSKFKYPKNRIEVIHAPDVIGMHDPAISSLRQKKNSSITRGVSLLKEEDYDAFISAGNTGAVVAASTIKLGMLDGVERPAIGLVIPTLKNFAFLIDVGANTEAKPQHLLQSALMANVYSHEVLGIKTPEIGMLNIGEESSKGGGFAKETYKLLEKRLTNFIGNVEANEIYSGKADCIICDGFVGNVVIKTSQGLMESAGALLKREIKKSPLALLGAMIMKPCLNHIKKLADYSEYGGAPLLGVNGVVMISHGRSSPKAIKNAIRATMQEVKHNILQIMTKEISGDE</sequence>
<keyword evidence="8" id="KW-1208">Phospholipid metabolism</keyword>
<keyword evidence="11" id="KW-0012">Acyltransferase</keyword>
<dbReference type="GO" id="GO:0005737">
    <property type="term" value="C:cytoplasm"/>
    <property type="evidence" value="ECO:0007669"/>
    <property type="project" value="UniProtKB-SubCell"/>
</dbReference>
<comment type="subcellular location">
    <subcellularLocation>
        <location evidence="2">Cytoplasm</location>
    </subcellularLocation>
</comment>
<comment type="subunit">
    <text evidence="10">Homodimer. Probably interacts with PlsY.</text>
</comment>
<keyword evidence="3" id="KW-0963">Cytoplasm</keyword>
<evidence type="ECO:0000256" key="9">
    <source>
        <dbReference type="ARBA" id="ARBA00024069"/>
    </source>
</evidence>
<evidence type="ECO:0000256" key="5">
    <source>
        <dbReference type="ARBA" id="ARBA00022679"/>
    </source>
</evidence>
<evidence type="ECO:0000256" key="2">
    <source>
        <dbReference type="ARBA" id="ARBA00004496"/>
    </source>
</evidence>
<evidence type="ECO:0000256" key="3">
    <source>
        <dbReference type="ARBA" id="ARBA00022490"/>
    </source>
</evidence>
<keyword evidence="6" id="KW-0443">Lipid metabolism</keyword>
<dbReference type="EMBL" id="UOGJ01000144">
    <property type="protein sequence ID" value="VAX37948.1"/>
    <property type="molecule type" value="Genomic_DNA"/>
</dbReference>
<keyword evidence="5 11" id="KW-0808">Transferase</keyword>
<dbReference type="Pfam" id="PF02504">
    <property type="entry name" value="FA_synthesis"/>
    <property type="match status" value="1"/>
</dbReference>
<gene>
    <name evidence="11" type="ORF">MNBD_UNCLBAC01-423</name>
</gene>
<evidence type="ECO:0000256" key="7">
    <source>
        <dbReference type="ARBA" id="ARBA00023209"/>
    </source>
</evidence>
<dbReference type="NCBIfam" id="TIGR00182">
    <property type="entry name" value="plsX"/>
    <property type="match status" value="1"/>
</dbReference>
<evidence type="ECO:0000256" key="10">
    <source>
        <dbReference type="ARBA" id="ARBA00046608"/>
    </source>
</evidence>
<reference evidence="11" key="1">
    <citation type="submission" date="2018-06" db="EMBL/GenBank/DDBJ databases">
        <authorList>
            <person name="Zhirakovskaya E."/>
        </authorList>
    </citation>
    <scope>NUCLEOTIDE SEQUENCE</scope>
</reference>
<dbReference type="EC" id="2.3.1.274" evidence="9"/>
<dbReference type="Gene3D" id="3.40.718.10">
    <property type="entry name" value="Isopropylmalate Dehydrogenase"/>
    <property type="match status" value="1"/>
</dbReference>
<organism evidence="11">
    <name type="scientific">hydrothermal vent metagenome</name>
    <dbReference type="NCBI Taxonomy" id="652676"/>
    <lineage>
        <taxon>unclassified sequences</taxon>
        <taxon>metagenomes</taxon>
        <taxon>ecological metagenomes</taxon>
    </lineage>
</organism>
<protein>
    <recommendedName>
        <fullName evidence="9">phosphate acyltransferase</fullName>
        <ecNumber evidence="9">2.3.1.274</ecNumber>
    </recommendedName>
</protein>
<dbReference type="PANTHER" id="PTHR30100">
    <property type="entry name" value="FATTY ACID/PHOSPHOLIPID SYNTHESIS PROTEIN PLSX"/>
    <property type="match status" value="1"/>
</dbReference>
<dbReference type="GO" id="GO:0043811">
    <property type="term" value="F:phosphate:acyl-[acyl carrier protein] acyltransferase activity"/>
    <property type="evidence" value="ECO:0007669"/>
    <property type="project" value="UniProtKB-EC"/>
</dbReference>
<dbReference type="PANTHER" id="PTHR30100:SF1">
    <property type="entry name" value="PHOSPHATE ACYLTRANSFERASE"/>
    <property type="match status" value="1"/>
</dbReference>
<evidence type="ECO:0000256" key="8">
    <source>
        <dbReference type="ARBA" id="ARBA00023264"/>
    </source>
</evidence>
<dbReference type="GO" id="GO:0008654">
    <property type="term" value="P:phospholipid biosynthetic process"/>
    <property type="evidence" value="ECO:0007669"/>
    <property type="project" value="UniProtKB-KW"/>
</dbReference>
<evidence type="ECO:0000256" key="1">
    <source>
        <dbReference type="ARBA" id="ARBA00001232"/>
    </source>
</evidence>
<dbReference type="InterPro" id="IPR012281">
    <property type="entry name" value="Phospholipid_synth_PlsX-like"/>
</dbReference>
<evidence type="ECO:0000313" key="11">
    <source>
        <dbReference type="EMBL" id="VAX37948.1"/>
    </source>
</evidence>